<accession>A0A6G0X3P8</accession>
<keyword evidence="4" id="KW-1185">Reference proteome</keyword>
<evidence type="ECO:0000313" key="3">
    <source>
        <dbReference type="EMBL" id="KAF0734548.1"/>
    </source>
</evidence>
<dbReference type="Proteomes" id="UP000481153">
    <property type="component" value="Unassembled WGS sequence"/>
</dbReference>
<evidence type="ECO:0000256" key="1">
    <source>
        <dbReference type="SAM" id="MobiDB-lite"/>
    </source>
</evidence>
<dbReference type="VEuPathDB" id="FungiDB:AeMF1_008958"/>
<feature type="compositionally biased region" description="Polar residues" evidence="1">
    <location>
        <begin position="222"/>
        <end position="236"/>
    </location>
</feature>
<organism evidence="3 4">
    <name type="scientific">Aphanomyces euteiches</name>
    <dbReference type="NCBI Taxonomy" id="100861"/>
    <lineage>
        <taxon>Eukaryota</taxon>
        <taxon>Sar</taxon>
        <taxon>Stramenopiles</taxon>
        <taxon>Oomycota</taxon>
        <taxon>Saprolegniomycetes</taxon>
        <taxon>Saprolegniales</taxon>
        <taxon>Verrucalvaceae</taxon>
        <taxon>Aphanomyces</taxon>
    </lineage>
</organism>
<evidence type="ECO:0000313" key="4">
    <source>
        <dbReference type="Proteomes" id="UP000481153"/>
    </source>
</evidence>
<dbReference type="AlphaFoldDB" id="A0A6G0X3P8"/>
<keyword evidence="2" id="KW-0732">Signal</keyword>
<reference evidence="3 4" key="1">
    <citation type="submission" date="2019-07" db="EMBL/GenBank/DDBJ databases">
        <title>Genomics analysis of Aphanomyces spp. identifies a new class of oomycete effector associated with host adaptation.</title>
        <authorList>
            <person name="Gaulin E."/>
        </authorList>
    </citation>
    <scope>NUCLEOTIDE SEQUENCE [LARGE SCALE GENOMIC DNA]</scope>
    <source>
        <strain evidence="3 4">ATCC 201684</strain>
    </source>
</reference>
<dbReference type="EMBL" id="VJMJ01000111">
    <property type="protein sequence ID" value="KAF0734548.1"/>
    <property type="molecule type" value="Genomic_DNA"/>
</dbReference>
<comment type="caution">
    <text evidence="3">The sequence shown here is derived from an EMBL/GenBank/DDBJ whole genome shotgun (WGS) entry which is preliminary data.</text>
</comment>
<protein>
    <submittedName>
        <fullName evidence="3">Uncharacterized protein</fullName>
    </submittedName>
</protein>
<feature type="region of interest" description="Disordered" evidence="1">
    <location>
        <begin position="158"/>
        <end position="272"/>
    </location>
</feature>
<feature type="compositionally biased region" description="Low complexity" evidence="1">
    <location>
        <begin position="260"/>
        <end position="272"/>
    </location>
</feature>
<feature type="compositionally biased region" description="Low complexity" evidence="1">
    <location>
        <begin position="163"/>
        <end position="221"/>
    </location>
</feature>
<evidence type="ECO:0000256" key="2">
    <source>
        <dbReference type="SAM" id="SignalP"/>
    </source>
</evidence>
<gene>
    <name evidence="3" type="ORF">Ae201684_008790</name>
</gene>
<sequence>MQLGFLAALIAVAAADGTTCSSTELECKAPNGTVASCISNPNHQGCCYGVPYFFHVGASSSLPAQYCCKDDAGNPLITQTPCETTPAPSTTPLGLTCPTSQIECKDRSGVVTACIINPNHMGCCYGTAYFLYVGASLSGAPQYCCLDSQGNTLITTTQCSNDTNSTTVSPSTTTSSPSSTASPSTVSPSSTSTAQPSSKTPTSQPSSTSTGTSTAGPTSNPAPTTGAGSTASPVANTTSAPDSTPATSEGQDASPSSTISAKVTPAPTTTPKSSATFAWLSLAASFVALALTINL</sequence>
<feature type="chain" id="PRO_5026016955" evidence="2">
    <location>
        <begin position="16"/>
        <end position="295"/>
    </location>
</feature>
<feature type="signal peptide" evidence="2">
    <location>
        <begin position="1"/>
        <end position="15"/>
    </location>
</feature>
<feature type="compositionally biased region" description="Low complexity" evidence="1">
    <location>
        <begin position="237"/>
        <end position="248"/>
    </location>
</feature>
<proteinExistence type="predicted"/>
<name>A0A6G0X3P8_9STRA</name>
<feature type="compositionally biased region" description="Polar residues" evidence="1">
    <location>
        <begin position="249"/>
        <end position="259"/>
    </location>
</feature>